<keyword evidence="2" id="KW-1185">Reference proteome</keyword>
<comment type="caution">
    <text evidence="1">The sequence shown here is derived from an EMBL/GenBank/DDBJ whole genome shotgun (WGS) entry which is preliminary data.</text>
</comment>
<protein>
    <submittedName>
        <fullName evidence="1">Uncharacterized protein</fullName>
    </submittedName>
</protein>
<accession>A0ABP8XG09</accession>
<sequence>MTADAVELVPEILPKVTALDLDRFSPANASVESEPPLATTTPEAVDVYVVPMTVDAAQPRAAPNSKVMSGIHQSLRSALPNWPVLTSPRSYGRLCPIVC</sequence>
<organism evidence="1 2">
    <name type="scientific">Kocuria gwangalliensis</name>
    <dbReference type="NCBI Taxonomy" id="501592"/>
    <lineage>
        <taxon>Bacteria</taxon>
        <taxon>Bacillati</taxon>
        <taxon>Actinomycetota</taxon>
        <taxon>Actinomycetes</taxon>
        <taxon>Micrococcales</taxon>
        <taxon>Micrococcaceae</taxon>
        <taxon>Kocuria</taxon>
    </lineage>
</organism>
<dbReference type="EMBL" id="BAABLN010000035">
    <property type="protein sequence ID" value="GAA4706056.1"/>
    <property type="molecule type" value="Genomic_DNA"/>
</dbReference>
<reference evidence="2" key="1">
    <citation type="journal article" date="2019" name="Int. J. Syst. Evol. Microbiol.">
        <title>The Global Catalogue of Microorganisms (GCM) 10K type strain sequencing project: providing services to taxonomists for standard genome sequencing and annotation.</title>
        <authorList>
            <consortium name="The Broad Institute Genomics Platform"/>
            <consortium name="The Broad Institute Genome Sequencing Center for Infectious Disease"/>
            <person name="Wu L."/>
            <person name="Ma J."/>
        </authorList>
    </citation>
    <scope>NUCLEOTIDE SEQUENCE [LARGE SCALE GENOMIC DNA]</scope>
    <source>
        <strain evidence="2">JCM 18958</strain>
    </source>
</reference>
<name>A0ABP8XG09_9MICC</name>
<evidence type="ECO:0000313" key="2">
    <source>
        <dbReference type="Proteomes" id="UP001501446"/>
    </source>
</evidence>
<evidence type="ECO:0000313" key="1">
    <source>
        <dbReference type="EMBL" id="GAA4706056.1"/>
    </source>
</evidence>
<proteinExistence type="predicted"/>
<gene>
    <name evidence="1" type="ORF">GCM10025781_26770</name>
</gene>
<dbReference type="Proteomes" id="UP001501446">
    <property type="component" value="Unassembled WGS sequence"/>
</dbReference>